<reference evidence="1 2" key="1">
    <citation type="submission" date="2020-04" db="EMBL/GenBank/DDBJ databases">
        <title>Novel species.</title>
        <authorList>
            <person name="Teo W.F.A."/>
            <person name="Lipun K."/>
            <person name="Srisuk N."/>
            <person name="Duangmal K."/>
        </authorList>
    </citation>
    <scope>NUCLEOTIDE SEQUENCE [LARGE SCALE GENOMIC DNA]</scope>
    <source>
        <strain evidence="1 2">K13G38</strain>
    </source>
</reference>
<dbReference type="RefSeq" id="WP_168521077.1">
    <property type="nucleotide sequence ID" value="NZ_JAAXLS010000043.1"/>
</dbReference>
<evidence type="ECO:0000313" key="2">
    <source>
        <dbReference type="Proteomes" id="UP000715441"/>
    </source>
</evidence>
<evidence type="ECO:0000313" key="1">
    <source>
        <dbReference type="EMBL" id="NKQ57829.1"/>
    </source>
</evidence>
<keyword evidence="2" id="KW-1185">Reference proteome</keyword>
<accession>A0ABX1JEG2</accession>
<proteinExistence type="predicted"/>
<protein>
    <recommendedName>
        <fullName evidence="3">Phosphatidate cytidylyltransferase</fullName>
    </recommendedName>
</protein>
<dbReference type="EMBL" id="JAAXLS010000043">
    <property type="protein sequence ID" value="NKQ57829.1"/>
    <property type="molecule type" value="Genomic_DNA"/>
</dbReference>
<evidence type="ECO:0008006" key="3">
    <source>
        <dbReference type="Google" id="ProtNLM"/>
    </source>
</evidence>
<dbReference type="Proteomes" id="UP000715441">
    <property type="component" value="Unassembled WGS sequence"/>
</dbReference>
<comment type="caution">
    <text evidence="1">The sequence shown here is derived from an EMBL/GenBank/DDBJ whole genome shotgun (WGS) entry which is preliminary data.</text>
</comment>
<organism evidence="1 2">
    <name type="scientific">Amycolatopsis acididurans</name>
    <dbReference type="NCBI Taxonomy" id="2724524"/>
    <lineage>
        <taxon>Bacteria</taxon>
        <taxon>Bacillati</taxon>
        <taxon>Actinomycetota</taxon>
        <taxon>Actinomycetes</taxon>
        <taxon>Pseudonocardiales</taxon>
        <taxon>Pseudonocardiaceae</taxon>
        <taxon>Amycolatopsis</taxon>
    </lineage>
</organism>
<gene>
    <name evidence="1" type="ORF">HFP15_33710</name>
</gene>
<name>A0ABX1JEG2_9PSEU</name>
<sequence>MPPKEPAPIFALVALVLGIVAAASNGDAWWLLAGLFGFIFLAEKPAGPSAM</sequence>